<keyword evidence="1" id="KW-0472">Membrane</keyword>
<comment type="caution">
    <text evidence="3">The sequence shown here is derived from an EMBL/GenBank/DDBJ whole genome shotgun (WGS) entry which is preliminary data.</text>
</comment>
<dbReference type="SUPFAM" id="SSF55729">
    <property type="entry name" value="Acyl-CoA N-acyltransferases (Nat)"/>
    <property type="match status" value="1"/>
</dbReference>
<name>A0ABS2DEV3_9BACI</name>
<dbReference type="Pfam" id="PF00583">
    <property type="entry name" value="Acetyltransf_1"/>
    <property type="match status" value="1"/>
</dbReference>
<dbReference type="Proteomes" id="UP001518925">
    <property type="component" value="Unassembled WGS sequence"/>
</dbReference>
<proteinExistence type="predicted"/>
<keyword evidence="4" id="KW-1185">Reference proteome</keyword>
<dbReference type="PROSITE" id="PS51186">
    <property type="entry name" value="GNAT"/>
    <property type="match status" value="1"/>
</dbReference>
<evidence type="ECO:0000313" key="3">
    <source>
        <dbReference type="EMBL" id="MBM6616545.1"/>
    </source>
</evidence>
<sequence>MTVIVDKKNKQQVIDANISNRILYINSLRDTKMDLLKEENGVQWVFSCFQNVLMQNFNAKNSKIVLETIEQVKKRLDGKIGALCCLVNDQSQPSDLKENLLLNGFVLADNLYGMSLELEKRNIVVQETPEHFVVKKVNNEPDLNDWVKVVCETFHIQSYEKPFTDANLSTMDLFHHYVGYEKGVPVAAISALFAYGVVGIYWVATVESARGKGYAPQLLEVVHQHALEEGYKIATLQSSEMAKHLYEKFGYEHEFTESSIEWYKG</sequence>
<keyword evidence="1" id="KW-0812">Transmembrane</keyword>
<dbReference type="InterPro" id="IPR000182">
    <property type="entry name" value="GNAT_dom"/>
</dbReference>
<dbReference type="CDD" id="cd04301">
    <property type="entry name" value="NAT_SF"/>
    <property type="match status" value="1"/>
</dbReference>
<feature type="transmembrane region" description="Helical" evidence="1">
    <location>
        <begin position="184"/>
        <end position="204"/>
    </location>
</feature>
<feature type="domain" description="N-acetyltransferase" evidence="2">
    <location>
        <begin position="133"/>
        <end position="265"/>
    </location>
</feature>
<reference evidence="3 4" key="1">
    <citation type="submission" date="2021-02" db="EMBL/GenBank/DDBJ databases">
        <title>Bacillus sp. RD4P76, an endophyte from a halophyte.</title>
        <authorList>
            <person name="Sun J.-Q."/>
        </authorList>
    </citation>
    <scope>NUCLEOTIDE SEQUENCE [LARGE SCALE GENOMIC DNA]</scope>
    <source>
        <strain evidence="3 4">RD4P76</strain>
    </source>
</reference>
<dbReference type="EMBL" id="JAFELM010000013">
    <property type="protein sequence ID" value="MBM6616545.1"/>
    <property type="molecule type" value="Genomic_DNA"/>
</dbReference>
<dbReference type="InterPro" id="IPR016181">
    <property type="entry name" value="Acyl_CoA_acyltransferase"/>
</dbReference>
<gene>
    <name evidence="3" type="ORF">JR050_02465</name>
</gene>
<evidence type="ECO:0000313" key="4">
    <source>
        <dbReference type="Proteomes" id="UP001518925"/>
    </source>
</evidence>
<dbReference type="RefSeq" id="WP_204201933.1">
    <property type="nucleotide sequence ID" value="NZ_JAFELM010000013.1"/>
</dbReference>
<protein>
    <submittedName>
        <fullName evidence="3">GNAT family N-acetyltransferase</fullName>
    </submittedName>
</protein>
<evidence type="ECO:0000256" key="1">
    <source>
        <dbReference type="SAM" id="Phobius"/>
    </source>
</evidence>
<accession>A0ABS2DEV3</accession>
<organism evidence="3 4">
    <name type="scientific">Bacillus suaedaesalsae</name>
    <dbReference type="NCBI Taxonomy" id="2810349"/>
    <lineage>
        <taxon>Bacteria</taxon>
        <taxon>Bacillati</taxon>
        <taxon>Bacillota</taxon>
        <taxon>Bacilli</taxon>
        <taxon>Bacillales</taxon>
        <taxon>Bacillaceae</taxon>
        <taxon>Bacillus</taxon>
    </lineage>
</organism>
<dbReference type="Gene3D" id="3.40.630.30">
    <property type="match status" value="1"/>
</dbReference>
<evidence type="ECO:0000259" key="2">
    <source>
        <dbReference type="PROSITE" id="PS51186"/>
    </source>
</evidence>
<keyword evidence="1" id="KW-1133">Transmembrane helix</keyword>